<proteinExistence type="predicted"/>
<feature type="compositionally biased region" description="Basic residues" evidence="1">
    <location>
        <begin position="1"/>
        <end position="12"/>
    </location>
</feature>
<dbReference type="Proteomes" id="UP000823388">
    <property type="component" value="Chromosome 4N"/>
</dbReference>
<dbReference type="AlphaFoldDB" id="A0A8T0T4W9"/>
<gene>
    <name evidence="2" type="ORF">PVAP13_4NG057050</name>
</gene>
<organism evidence="2 3">
    <name type="scientific">Panicum virgatum</name>
    <name type="common">Blackwell switchgrass</name>
    <dbReference type="NCBI Taxonomy" id="38727"/>
    <lineage>
        <taxon>Eukaryota</taxon>
        <taxon>Viridiplantae</taxon>
        <taxon>Streptophyta</taxon>
        <taxon>Embryophyta</taxon>
        <taxon>Tracheophyta</taxon>
        <taxon>Spermatophyta</taxon>
        <taxon>Magnoliopsida</taxon>
        <taxon>Liliopsida</taxon>
        <taxon>Poales</taxon>
        <taxon>Poaceae</taxon>
        <taxon>PACMAD clade</taxon>
        <taxon>Panicoideae</taxon>
        <taxon>Panicodae</taxon>
        <taxon>Paniceae</taxon>
        <taxon>Panicinae</taxon>
        <taxon>Panicum</taxon>
        <taxon>Panicum sect. Hiantes</taxon>
    </lineage>
</organism>
<name>A0A8T0T4W9_PANVG</name>
<evidence type="ECO:0000313" key="2">
    <source>
        <dbReference type="EMBL" id="KAG2604343.1"/>
    </source>
</evidence>
<feature type="region of interest" description="Disordered" evidence="1">
    <location>
        <begin position="1"/>
        <end position="46"/>
    </location>
</feature>
<evidence type="ECO:0000313" key="3">
    <source>
        <dbReference type="Proteomes" id="UP000823388"/>
    </source>
</evidence>
<comment type="caution">
    <text evidence="2">The sequence shown here is derived from an EMBL/GenBank/DDBJ whole genome shotgun (WGS) entry which is preliminary data.</text>
</comment>
<accession>A0A8T0T4W9</accession>
<feature type="region of interest" description="Disordered" evidence="1">
    <location>
        <begin position="87"/>
        <end position="135"/>
    </location>
</feature>
<feature type="compositionally biased region" description="Pro residues" evidence="1">
    <location>
        <begin position="31"/>
        <end position="42"/>
    </location>
</feature>
<dbReference type="EMBL" id="CM029044">
    <property type="protein sequence ID" value="KAG2604343.1"/>
    <property type="molecule type" value="Genomic_DNA"/>
</dbReference>
<sequence length="214" mass="23639">MRGTARRRRRRVALAARVNNATRPPARAPALPLPPAPPPPPSRARRPAQALLHLLTSSIIKQSSGRPISLLQRAGPGLRARHYCEGEERIEDEDGHKPDRTPRGRTRGGRGTRVPARIGRSPPTSRSWEQASLRRVRSVSPIPPPLLSHGGRCVSRRRDPPGFLPSNYVLLAVAVWLDGSPPLAYQLHRSCVRTLLRPPGAGAGSWLLRYEERD</sequence>
<keyword evidence="3" id="KW-1185">Reference proteome</keyword>
<feature type="compositionally biased region" description="Low complexity" evidence="1">
    <location>
        <begin position="13"/>
        <end position="30"/>
    </location>
</feature>
<protein>
    <submittedName>
        <fullName evidence="2">Uncharacterized protein</fullName>
    </submittedName>
</protein>
<reference evidence="2" key="1">
    <citation type="submission" date="2020-05" db="EMBL/GenBank/DDBJ databases">
        <title>WGS assembly of Panicum virgatum.</title>
        <authorList>
            <person name="Lovell J.T."/>
            <person name="Jenkins J."/>
            <person name="Shu S."/>
            <person name="Juenger T.E."/>
            <person name="Schmutz J."/>
        </authorList>
    </citation>
    <scope>NUCLEOTIDE SEQUENCE</scope>
    <source>
        <strain evidence="2">AP13</strain>
    </source>
</reference>
<evidence type="ECO:0000256" key="1">
    <source>
        <dbReference type="SAM" id="MobiDB-lite"/>
    </source>
</evidence>